<gene>
    <name evidence="7" type="primary">LOC108846370</name>
</gene>
<dbReference type="GO" id="GO:0005634">
    <property type="term" value="C:nucleus"/>
    <property type="evidence" value="ECO:0007669"/>
    <property type="project" value="UniProtKB-SubCell"/>
</dbReference>
<dbReference type="Pfam" id="PF10433">
    <property type="entry name" value="Beta-prop_RSE1_1st"/>
    <property type="match status" value="1"/>
</dbReference>
<feature type="domain" description="RSE1/DDB1/CPSF1 first beta-propeller" evidence="4">
    <location>
        <begin position="37"/>
        <end position="365"/>
    </location>
</feature>
<dbReference type="InterPro" id="IPR018846">
    <property type="entry name" value="Beta-prop_RSE1/DDB1/CPSF1_1st"/>
</dbReference>
<organism evidence="6 7">
    <name type="scientific">Raphanus sativus</name>
    <name type="common">Radish</name>
    <name type="synonym">Raphanus raphanistrum var. sativus</name>
    <dbReference type="NCBI Taxonomy" id="3726"/>
    <lineage>
        <taxon>Eukaryota</taxon>
        <taxon>Viridiplantae</taxon>
        <taxon>Streptophyta</taxon>
        <taxon>Embryophyta</taxon>
        <taxon>Tracheophyta</taxon>
        <taxon>Spermatophyta</taxon>
        <taxon>Magnoliopsida</taxon>
        <taxon>eudicotyledons</taxon>
        <taxon>Gunneridae</taxon>
        <taxon>Pentapetalae</taxon>
        <taxon>rosids</taxon>
        <taxon>malvids</taxon>
        <taxon>Brassicales</taxon>
        <taxon>Brassicaceae</taxon>
        <taxon>Brassiceae</taxon>
        <taxon>Raphanus</taxon>
    </lineage>
</organism>
<dbReference type="Pfam" id="PF23726">
    <property type="entry name" value="Beta-prop_RSE1_2nd"/>
    <property type="match status" value="1"/>
</dbReference>
<reference evidence="6" key="1">
    <citation type="journal article" date="2019" name="Database">
        <title>The radish genome database (RadishGD): an integrated information resource for radish genomics.</title>
        <authorList>
            <person name="Yu H.J."/>
            <person name="Baek S."/>
            <person name="Lee Y.J."/>
            <person name="Cho A."/>
            <person name="Mun J.H."/>
        </authorList>
    </citation>
    <scope>NUCLEOTIDE SEQUENCE [LARGE SCALE GENOMIC DNA]</scope>
    <source>
        <strain evidence="6">cv. WK10039</strain>
    </source>
</reference>
<dbReference type="InterPro" id="IPR058543">
    <property type="entry name" value="Beta-prop_RSE1/DDB1/CPSF1_2nd"/>
</dbReference>
<dbReference type="SUPFAM" id="SSF50978">
    <property type="entry name" value="WD40 repeat-like"/>
    <property type="match status" value="1"/>
</dbReference>
<sequence length="1095" mass="121213">MDPMEFFRPNSYSKAAAGPRVQTAYGNYITTIRQPTAVTHSCCGNFTSRKNLNLLICKGSVVSIYVMANSGSLEHLVDFPMFARVVFMEISPVVGSAENFLFIASERGVLCTFGWDVVASNVVSRHTMKFQPTVLTHGLGNEAYDYIDYVKGGTISPDGQVVVLLYCCKNILRIVDIDESGQGETRFRKIFSTSKKILDVKFLNSDNKRDVALLYMVGVNFRSGIYTIGAANLHVKSFYRHDNTTIEPTLLVPSLDSFLIIGREGVIYANSNVAKTIFIGKIDVEAYGRVDENPERCIYLLSGQDGHLFLLDVNIKKKMLPRLALTSLGKTQTSQASSITLLSNDIVFLGFRYAESQLVKMHKHTPGLEVLKMFANSGPVIDFSISNKPVGFRKLVMCSGTHEDSSVEVVSTGVGINLKLAVDILDVRRIWSLKYLHSDMHHTFLILQILGAKTRVLTVSGNGGFINYNMAGFAYDKCTVCCHEAGDDHRGDNLFIQVTDESVRLISSKDGSLRTEWFPEPRSQILFASATTKQVILSTSDQRLIYLRVGYNSLVEEKHLAGYDVSCLDISPLGDNASSSKLAVVGLWRKRAVLLLSLPELEVLVTEHFESIPKCLLLCDFEGVSYLLCALVDGTLSTFKLVKRQLQEKVTKKLKCFPATLRSFLSGGLPHVLLATEVAPVLIFIKDQQLQCTMLNVTDVPDVCPFHRPDLLEGLAIVKENGVVICSMGDVERNAKIPMTSYGRRICHQDQTESNVVLVEEKKQPGAEFARHLVQLLDKALNTLSSFRLNEGELGVSVISCSFAGQDERAYYCVGTSRPPEGRILVFRVRGGELRLVSQTITNGGVTYLKALHGGLLGMVGGLHCRYFEWRLNGDRYSLYENPNLAGIEAGGIEERVALISSSSQRYELRDINSHTEPRFRTRFTAIHKLQNDATFCSDELYNIYSSAGFGENGIPDKARQWYCGEFITQMKAGTLARMSDEDCAQAPCVVFSTASGLIGGIVSLPPKIYKLLGKIQTSMRKCTMGKGCPDLKYPHISGGLSALSTSTREEFIDGNLIECFPTLSLEDQMAVGRDTDLSVDELEHIAGYVTYFRC</sequence>
<dbReference type="KEGG" id="rsz:108846370"/>
<dbReference type="Proteomes" id="UP000504610">
    <property type="component" value="Chromosome 3"/>
</dbReference>
<dbReference type="InterPro" id="IPR050358">
    <property type="entry name" value="RSE1/DDB1/CFT1"/>
</dbReference>
<dbReference type="GeneID" id="108846370"/>
<reference evidence="7" key="2">
    <citation type="submission" date="2025-08" db="UniProtKB">
        <authorList>
            <consortium name="RefSeq"/>
        </authorList>
    </citation>
    <scope>IDENTIFICATION</scope>
    <source>
        <tissue evidence="7">Leaf</tissue>
    </source>
</reference>
<protein>
    <submittedName>
        <fullName evidence="7">DNA damage-binding protein 1b</fullName>
    </submittedName>
</protein>
<dbReference type="GO" id="GO:0003676">
    <property type="term" value="F:nucleic acid binding"/>
    <property type="evidence" value="ECO:0007669"/>
    <property type="project" value="InterPro"/>
</dbReference>
<dbReference type="AlphaFoldDB" id="A0A9W3DBM0"/>
<evidence type="ECO:0000256" key="2">
    <source>
        <dbReference type="ARBA" id="ARBA00023242"/>
    </source>
</evidence>
<evidence type="ECO:0000259" key="5">
    <source>
        <dbReference type="Pfam" id="PF23726"/>
    </source>
</evidence>
<evidence type="ECO:0000313" key="6">
    <source>
        <dbReference type="Proteomes" id="UP000504610"/>
    </source>
</evidence>
<dbReference type="RefSeq" id="XP_056861295.1">
    <property type="nucleotide sequence ID" value="XM_057005315.1"/>
</dbReference>
<evidence type="ECO:0000256" key="1">
    <source>
        <dbReference type="ARBA" id="ARBA00004123"/>
    </source>
</evidence>
<feature type="domain" description="RSE1/DDB1/CPSF1 second beta-propeller" evidence="5">
    <location>
        <begin position="424"/>
        <end position="728"/>
    </location>
</feature>
<proteinExistence type="predicted"/>
<dbReference type="InterPro" id="IPR015943">
    <property type="entry name" value="WD40/YVTN_repeat-like_dom_sf"/>
</dbReference>
<keyword evidence="6" id="KW-1185">Reference proteome</keyword>
<dbReference type="InterPro" id="IPR036322">
    <property type="entry name" value="WD40_repeat_dom_sf"/>
</dbReference>
<comment type="subcellular location">
    <subcellularLocation>
        <location evidence="1">Nucleus</location>
    </subcellularLocation>
</comment>
<keyword evidence="2" id="KW-0539">Nucleus</keyword>
<dbReference type="OrthoDB" id="433457at2759"/>
<evidence type="ECO:0000313" key="7">
    <source>
        <dbReference type="RefSeq" id="XP_056861295.1"/>
    </source>
</evidence>
<dbReference type="InterPro" id="IPR004871">
    <property type="entry name" value="RSE1/DDB1/CPSF1_C"/>
</dbReference>
<evidence type="ECO:0000259" key="4">
    <source>
        <dbReference type="Pfam" id="PF10433"/>
    </source>
</evidence>
<dbReference type="Pfam" id="PF03178">
    <property type="entry name" value="CPSF_A"/>
    <property type="match status" value="1"/>
</dbReference>
<accession>A0A9W3DBM0</accession>
<dbReference type="PANTHER" id="PTHR10644">
    <property type="entry name" value="DNA REPAIR/RNA PROCESSING CPSF FAMILY"/>
    <property type="match status" value="1"/>
</dbReference>
<name>A0A9W3DBM0_RAPSA</name>
<evidence type="ECO:0000259" key="3">
    <source>
        <dbReference type="Pfam" id="PF03178"/>
    </source>
</evidence>
<dbReference type="Gene3D" id="2.130.10.10">
    <property type="entry name" value="YVTN repeat-like/Quinoprotein amine dehydrogenase"/>
    <property type="match status" value="3"/>
</dbReference>
<feature type="domain" description="RSE1/DDB1/CPSF1 C-terminal" evidence="3">
    <location>
        <begin position="773"/>
        <end position="858"/>
    </location>
</feature>